<gene>
    <name evidence="1" type="ORF">CC84DRAFT_740571</name>
</gene>
<dbReference type="Proteomes" id="UP000077069">
    <property type="component" value="Unassembled WGS sequence"/>
</dbReference>
<dbReference type="EMBL" id="KV441552">
    <property type="protein sequence ID" value="OAG05915.1"/>
    <property type="molecule type" value="Genomic_DNA"/>
</dbReference>
<name>A0A177CE63_9PLEO</name>
<protein>
    <submittedName>
        <fullName evidence="1">Uncharacterized protein</fullName>
    </submittedName>
</protein>
<organism evidence="1 2">
    <name type="scientific">Paraphaeosphaeria sporulosa</name>
    <dbReference type="NCBI Taxonomy" id="1460663"/>
    <lineage>
        <taxon>Eukaryota</taxon>
        <taxon>Fungi</taxon>
        <taxon>Dikarya</taxon>
        <taxon>Ascomycota</taxon>
        <taxon>Pezizomycotina</taxon>
        <taxon>Dothideomycetes</taxon>
        <taxon>Pleosporomycetidae</taxon>
        <taxon>Pleosporales</taxon>
        <taxon>Massarineae</taxon>
        <taxon>Didymosphaeriaceae</taxon>
        <taxon>Paraphaeosphaeria</taxon>
    </lineage>
</organism>
<sequence>MISSVYWSCALRPSRMILAREKNQMFSSSFHPHLPPWCVLPHRYMAFKKPFFLIALTKLTLTCLRLLPTRCTPQFPNSSAEMRDKIPQPGTSQPHRSLRTCVGRRIPMFCSCREWCSTPTCLCVLRATVFRFSCSRQTLHETLRARSCTKLFRSAQIPCSVASPLAKSLALIAPSIDR</sequence>
<accession>A0A177CE63</accession>
<dbReference type="InParanoid" id="A0A177CE63"/>
<proteinExistence type="predicted"/>
<evidence type="ECO:0000313" key="1">
    <source>
        <dbReference type="EMBL" id="OAG05915.1"/>
    </source>
</evidence>
<evidence type="ECO:0000313" key="2">
    <source>
        <dbReference type="Proteomes" id="UP000077069"/>
    </source>
</evidence>
<keyword evidence="2" id="KW-1185">Reference proteome</keyword>
<dbReference type="AlphaFoldDB" id="A0A177CE63"/>
<dbReference type="RefSeq" id="XP_018036280.1">
    <property type="nucleotide sequence ID" value="XM_018187256.1"/>
</dbReference>
<reference evidence="1 2" key="1">
    <citation type="submission" date="2016-05" db="EMBL/GenBank/DDBJ databases">
        <title>Comparative analysis of secretome profiles of manganese(II)-oxidizing ascomycete fungi.</title>
        <authorList>
            <consortium name="DOE Joint Genome Institute"/>
            <person name="Zeiner C.A."/>
            <person name="Purvine S.O."/>
            <person name="Zink E.M."/>
            <person name="Wu S."/>
            <person name="Pasa-Tolic L."/>
            <person name="Chaput D.L."/>
            <person name="Haridas S."/>
            <person name="Grigoriev I.V."/>
            <person name="Santelli C.M."/>
            <person name="Hansel C.M."/>
        </authorList>
    </citation>
    <scope>NUCLEOTIDE SEQUENCE [LARGE SCALE GENOMIC DNA]</scope>
    <source>
        <strain evidence="1 2">AP3s5-JAC2a</strain>
    </source>
</reference>
<dbReference type="GeneID" id="28770742"/>